<comment type="caution">
    <text evidence="1">The sequence shown here is derived from an EMBL/GenBank/DDBJ whole genome shotgun (WGS) entry which is preliminary data.</text>
</comment>
<dbReference type="EMBL" id="MU157829">
    <property type="protein sequence ID" value="KAF9533247.1"/>
    <property type="molecule type" value="Genomic_DNA"/>
</dbReference>
<evidence type="ECO:0000313" key="1">
    <source>
        <dbReference type="EMBL" id="KAF9533247.1"/>
    </source>
</evidence>
<evidence type="ECO:0000313" key="2">
    <source>
        <dbReference type="Proteomes" id="UP000807306"/>
    </source>
</evidence>
<keyword evidence="2" id="KW-1185">Reference proteome</keyword>
<accession>A0A9P6EQW7</accession>
<dbReference type="Proteomes" id="UP000807306">
    <property type="component" value="Unassembled WGS sequence"/>
</dbReference>
<organism evidence="1 2">
    <name type="scientific">Crepidotus variabilis</name>
    <dbReference type="NCBI Taxonomy" id="179855"/>
    <lineage>
        <taxon>Eukaryota</taxon>
        <taxon>Fungi</taxon>
        <taxon>Dikarya</taxon>
        <taxon>Basidiomycota</taxon>
        <taxon>Agaricomycotina</taxon>
        <taxon>Agaricomycetes</taxon>
        <taxon>Agaricomycetidae</taxon>
        <taxon>Agaricales</taxon>
        <taxon>Agaricineae</taxon>
        <taxon>Crepidotaceae</taxon>
        <taxon>Crepidotus</taxon>
    </lineage>
</organism>
<protein>
    <submittedName>
        <fullName evidence="1">Uncharacterized protein</fullName>
    </submittedName>
</protein>
<sequence length="65" mass="7306">IPYLVLERCFGSNRGSMSITLSHTFGIGIWHSWANNILSQPVKRRSKGMYLSQRCQGPLALVKEA</sequence>
<name>A0A9P6EQW7_9AGAR</name>
<feature type="non-terminal residue" evidence="1">
    <location>
        <position position="1"/>
    </location>
</feature>
<proteinExistence type="predicted"/>
<dbReference type="AlphaFoldDB" id="A0A9P6EQW7"/>
<gene>
    <name evidence="1" type="ORF">CPB83DRAFT_846125</name>
</gene>
<reference evidence="1" key="1">
    <citation type="submission" date="2020-11" db="EMBL/GenBank/DDBJ databases">
        <authorList>
            <consortium name="DOE Joint Genome Institute"/>
            <person name="Ahrendt S."/>
            <person name="Riley R."/>
            <person name="Andreopoulos W."/>
            <person name="Labutti K."/>
            <person name="Pangilinan J."/>
            <person name="Ruiz-Duenas F.J."/>
            <person name="Barrasa J.M."/>
            <person name="Sanchez-Garcia M."/>
            <person name="Camarero S."/>
            <person name="Miyauchi S."/>
            <person name="Serrano A."/>
            <person name="Linde D."/>
            <person name="Babiker R."/>
            <person name="Drula E."/>
            <person name="Ayuso-Fernandez I."/>
            <person name="Pacheco R."/>
            <person name="Padilla G."/>
            <person name="Ferreira P."/>
            <person name="Barriuso J."/>
            <person name="Kellner H."/>
            <person name="Castanera R."/>
            <person name="Alfaro M."/>
            <person name="Ramirez L."/>
            <person name="Pisabarro A.G."/>
            <person name="Kuo A."/>
            <person name="Tritt A."/>
            <person name="Lipzen A."/>
            <person name="He G."/>
            <person name="Yan M."/>
            <person name="Ng V."/>
            <person name="Cullen D."/>
            <person name="Martin F."/>
            <person name="Rosso M.-N."/>
            <person name="Henrissat B."/>
            <person name="Hibbett D."/>
            <person name="Martinez A.T."/>
            <person name="Grigoriev I.V."/>
        </authorList>
    </citation>
    <scope>NUCLEOTIDE SEQUENCE</scope>
    <source>
        <strain evidence="1">CBS 506.95</strain>
    </source>
</reference>